<gene>
    <name evidence="8" type="primary">rnc</name>
    <name evidence="11" type="ordered locus">Cyan7425_0389</name>
</gene>
<dbReference type="PANTHER" id="PTHR11207">
    <property type="entry name" value="RIBONUCLEASE III"/>
    <property type="match status" value="1"/>
</dbReference>
<feature type="binding site" evidence="8">
    <location>
        <position position="126"/>
    </location>
    <ligand>
        <name>Mg(2+)</name>
        <dbReference type="ChEBI" id="CHEBI:18420"/>
    </ligand>
</feature>
<keyword evidence="8" id="KW-0699">rRNA-binding</keyword>
<comment type="function">
    <text evidence="8">Digests double-stranded RNA. Involved in the processing of primary rRNA transcript to yield the immediate precursors to the large and small rRNAs (23S and 16S). Processes some mRNAs, and tRNAs when they are encoded in the rRNA operon. Processes pre-crRNA and tracrRNA of type II CRISPR loci if present in the organism.</text>
</comment>
<evidence type="ECO:0000256" key="7">
    <source>
        <dbReference type="ARBA" id="ARBA00022884"/>
    </source>
</evidence>
<evidence type="ECO:0000313" key="11">
    <source>
        <dbReference type="EMBL" id="ACL42781.1"/>
    </source>
</evidence>
<reference evidence="11" key="1">
    <citation type="submission" date="2009-01" db="EMBL/GenBank/DDBJ databases">
        <title>Complete sequence of chromosome Cyanothece sp. PCC 7425.</title>
        <authorList>
            <consortium name="US DOE Joint Genome Institute"/>
            <person name="Lucas S."/>
            <person name="Copeland A."/>
            <person name="Lapidus A."/>
            <person name="Glavina del Rio T."/>
            <person name="Dalin E."/>
            <person name="Tice H."/>
            <person name="Bruce D."/>
            <person name="Goodwin L."/>
            <person name="Pitluck S."/>
            <person name="Sims D."/>
            <person name="Meineke L."/>
            <person name="Brettin T."/>
            <person name="Detter J.C."/>
            <person name="Han C."/>
            <person name="Larimer F."/>
            <person name="Land M."/>
            <person name="Hauser L."/>
            <person name="Kyrpides N."/>
            <person name="Ovchinnikova G."/>
            <person name="Liberton M."/>
            <person name="Stoeckel J."/>
            <person name="Banerjee A."/>
            <person name="Singh A."/>
            <person name="Page L."/>
            <person name="Sato H."/>
            <person name="Zhao L."/>
            <person name="Sherman L."/>
            <person name="Pakrasi H."/>
            <person name="Richardson P."/>
        </authorList>
    </citation>
    <scope>NUCLEOTIDE SEQUENCE</scope>
    <source>
        <strain evidence="11">PCC 7425</strain>
    </source>
</reference>
<dbReference type="GO" id="GO:0008033">
    <property type="term" value="P:tRNA processing"/>
    <property type="evidence" value="ECO:0007669"/>
    <property type="project" value="UniProtKB-KW"/>
</dbReference>
<feature type="binding site" evidence="8">
    <location>
        <position position="51"/>
    </location>
    <ligand>
        <name>Mg(2+)</name>
        <dbReference type="ChEBI" id="CHEBI:18420"/>
    </ligand>
</feature>
<dbReference type="CDD" id="cd00593">
    <property type="entry name" value="RIBOc"/>
    <property type="match status" value="1"/>
</dbReference>
<dbReference type="CDD" id="cd10845">
    <property type="entry name" value="DSRM_RNAse_III_family"/>
    <property type="match status" value="1"/>
</dbReference>
<evidence type="ECO:0000259" key="9">
    <source>
        <dbReference type="PROSITE" id="PS50137"/>
    </source>
</evidence>
<dbReference type="GO" id="GO:0046872">
    <property type="term" value="F:metal ion binding"/>
    <property type="evidence" value="ECO:0007669"/>
    <property type="project" value="UniProtKB-KW"/>
</dbReference>
<dbReference type="Gene3D" id="3.30.160.20">
    <property type="match status" value="1"/>
</dbReference>
<dbReference type="Pfam" id="PF00636">
    <property type="entry name" value="Ribonuclease_3"/>
    <property type="match status" value="1"/>
</dbReference>
<dbReference type="HAMAP" id="MF_00104">
    <property type="entry name" value="RNase_III"/>
    <property type="match status" value="1"/>
</dbReference>
<keyword evidence="5 8" id="KW-0255">Endonuclease</keyword>
<dbReference type="GO" id="GO:0010468">
    <property type="term" value="P:regulation of gene expression"/>
    <property type="evidence" value="ECO:0007669"/>
    <property type="project" value="TreeGrafter"/>
</dbReference>
<keyword evidence="8" id="KW-0479">Metal-binding</keyword>
<dbReference type="HOGENOM" id="CLU_000907_1_3_3"/>
<comment type="subcellular location">
    <subcellularLocation>
        <location evidence="8">Cytoplasm</location>
    </subcellularLocation>
</comment>
<feature type="active site" evidence="8">
    <location>
        <position position="126"/>
    </location>
</feature>
<dbReference type="eggNOG" id="COG0571">
    <property type="taxonomic scope" value="Bacteria"/>
</dbReference>
<protein>
    <recommendedName>
        <fullName evidence="8">Ribonuclease 3</fullName>
        <ecNumber evidence="8">3.1.26.3</ecNumber>
    </recommendedName>
    <alternativeName>
        <fullName evidence="8">Ribonuclease III</fullName>
        <shortName evidence="8">RNase III</shortName>
    </alternativeName>
</protein>
<dbReference type="SUPFAM" id="SSF69065">
    <property type="entry name" value="RNase III domain-like"/>
    <property type="match status" value="1"/>
</dbReference>
<dbReference type="SMART" id="SM00535">
    <property type="entry name" value="RIBOc"/>
    <property type="match status" value="1"/>
</dbReference>
<dbReference type="PROSITE" id="PS50142">
    <property type="entry name" value="RNASE_3_2"/>
    <property type="match status" value="1"/>
</dbReference>
<evidence type="ECO:0000256" key="8">
    <source>
        <dbReference type="HAMAP-Rule" id="MF_00104"/>
    </source>
</evidence>
<dbReference type="PROSITE" id="PS50137">
    <property type="entry name" value="DS_RBD"/>
    <property type="match status" value="1"/>
</dbReference>
<accession>B8HSY4</accession>
<keyword evidence="8" id="KW-0819">tRNA processing</keyword>
<keyword evidence="6 8" id="KW-0378">Hydrolase</keyword>
<comment type="catalytic activity">
    <reaction evidence="1 8">
        <text>Endonucleolytic cleavage to 5'-phosphomonoester.</text>
        <dbReference type="EC" id="3.1.26.3"/>
    </reaction>
</comment>
<sequence>MNVKDPRRQKQLEKLIDRLGLVNPPPIRWDLLDLALTHPTFSPQANYEQLEFFGDAVARLTVAQFLRQTYPDRSVGEWTAIRSVLVSDRTLATIGDSYGLERFLLMGSSAAADASGQTSRLADAMEALLAALYLSTSDFRLIHPWLDRHWQPLAEAILNDPAHQNYKAALQTWTQATSRTLPEYRVQEIQQASPEERFQAEVWVQGVLLGQGTGRSIKAAEKAAAQVAYLSLPPLPQR</sequence>
<feature type="domain" description="DRBM" evidence="9">
    <location>
        <begin position="165"/>
        <end position="234"/>
    </location>
</feature>
<keyword evidence="4 8" id="KW-0540">Nuclease</keyword>
<dbReference type="GO" id="GO:0003725">
    <property type="term" value="F:double-stranded RNA binding"/>
    <property type="evidence" value="ECO:0007669"/>
    <property type="project" value="TreeGrafter"/>
</dbReference>
<feature type="active site" evidence="8">
    <location>
        <position position="55"/>
    </location>
</feature>
<dbReference type="InterPro" id="IPR011907">
    <property type="entry name" value="RNase_III"/>
</dbReference>
<comment type="cofactor">
    <cofactor evidence="8">
        <name>Mg(2+)</name>
        <dbReference type="ChEBI" id="CHEBI:18420"/>
    </cofactor>
</comment>
<keyword evidence="3 8" id="KW-0507">mRNA processing</keyword>
<dbReference type="SMART" id="SM00358">
    <property type="entry name" value="DSRM"/>
    <property type="match status" value="1"/>
</dbReference>
<evidence type="ECO:0000256" key="3">
    <source>
        <dbReference type="ARBA" id="ARBA00022664"/>
    </source>
</evidence>
<evidence type="ECO:0000256" key="5">
    <source>
        <dbReference type="ARBA" id="ARBA00022759"/>
    </source>
</evidence>
<dbReference type="GO" id="GO:0006364">
    <property type="term" value="P:rRNA processing"/>
    <property type="evidence" value="ECO:0007669"/>
    <property type="project" value="UniProtKB-UniRule"/>
</dbReference>
<dbReference type="EMBL" id="CP001344">
    <property type="protein sequence ID" value="ACL42781.1"/>
    <property type="molecule type" value="Genomic_DNA"/>
</dbReference>
<dbReference type="AlphaFoldDB" id="B8HSY4"/>
<feature type="binding site" evidence="8">
    <location>
        <position position="123"/>
    </location>
    <ligand>
        <name>Mg(2+)</name>
        <dbReference type="ChEBI" id="CHEBI:18420"/>
    </ligand>
</feature>
<dbReference type="InterPro" id="IPR036389">
    <property type="entry name" value="RNase_III_sf"/>
</dbReference>
<dbReference type="GO" id="GO:0006397">
    <property type="term" value="P:mRNA processing"/>
    <property type="evidence" value="ECO:0007669"/>
    <property type="project" value="UniProtKB-UniRule"/>
</dbReference>
<dbReference type="InterPro" id="IPR014720">
    <property type="entry name" value="dsRBD_dom"/>
</dbReference>
<name>B8HSY4_CYAP4</name>
<dbReference type="KEGG" id="cyn:Cyan7425_0389"/>
<dbReference type="GO" id="GO:0004525">
    <property type="term" value="F:ribonuclease III activity"/>
    <property type="evidence" value="ECO:0007669"/>
    <property type="project" value="UniProtKB-UniRule"/>
</dbReference>
<evidence type="ECO:0000256" key="4">
    <source>
        <dbReference type="ARBA" id="ARBA00022722"/>
    </source>
</evidence>
<dbReference type="Pfam" id="PF00035">
    <property type="entry name" value="dsrm"/>
    <property type="match status" value="1"/>
</dbReference>
<keyword evidence="8" id="KW-0460">Magnesium</keyword>
<evidence type="ECO:0000256" key="6">
    <source>
        <dbReference type="ARBA" id="ARBA00022801"/>
    </source>
</evidence>
<evidence type="ECO:0000256" key="1">
    <source>
        <dbReference type="ARBA" id="ARBA00000109"/>
    </source>
</evidence>
<dbReference type="NCBIfam" id="TIGR02191">
    <property type="entry name" value="RNaseIII"/>
    <property type="match status" value="1"/>
</dbReference>
<dbReference type="Gene3D" id="1.10.1520.10">
    <property type="entry name" value="Ribonuclease III domain"/>
    <property type="match status" value="1"/>
</dbReference>
<proteinExistence type="inferred from homology"/>
<comment type="subunit">
    <text evidence="8">Homodimer.</text>
</comment>
<dbReference type="SUPFAM" id="SSF54768">
    <property type="entry name" value="dsRNA-binding domain-like"/>
    <property type="match status" value="1"/>
</dbReference>
<evidence type="ECO:0000256" key="2">
    <source>
        <dbReference type="ARBA" id="ARBA00010183"/>
    </source>
</evidence>
<dbReference type="OrthoDB" id="9805026at2"/>
<dbReference type="PANTHER" id="PTHR11207:SF0">
    <property type="entry name" value="RIBONUCLEASE 3"/>
    <property type="match status" value="1"/>
</dbReference>
<dbReference type="STRING" id="395961.Cyan7425_0389"/>
<keyword evidence="8" id="KW-0698">rRNA processing</keyword>
<comment type="similarity">
    <text evidence="2">Belongs to the ribonuclease III family.</text>
</comment>
<keyword evidence="7 8" id="KW-0694">RNA-binding</keyword>
<dbReference type="GO" id="GO:0019843">
    <property type="term" value="F:rRNA binding"/>
    <property type="evidence" value="ECO:0007669"/>
    <property type="project" value="UniProtKB-KW"/>
</dbReference>
<keyword evidence="8" id="KW-0963">Cytoplasm</keyword>
<dbReference type="GO" id="GO:0005737">
    <property type="term" value="C:cytoplasm"/>
    <property type="evidence" value="ECO:0007669"/>
    <property type="project" value="UniProtKB-SubCell"/>
</dbReference>
<dbReference type="InterPro" id="IPR000999">
    <property type="entry name" value="RNase_III_dom"/>
</dbReference>
<feature type="domain" description="RNase III" evidence="10">
    <location>
        <begin position="12"/>
        <end position="137"/>
    </location>
</feature>
<evidence type="ECO:0000259" key="10">
    <source>
        <dbReference type="PROSITE" id="PS50142"/>
    </source>
</evidence>
<dbReference type="EC" id="3.1.26.3" evidence="8"/>
<organism evidence="11">
    <name type="scientific">Cyanothece sp. (strain PCC 7425 / ATCC 29141)</name>
    <dbReference type="NCBI Taxonomy" id="395961"/>
    <lineage>
        <taxon>Bacteria</taxon>
        <taxon>Bacillati</taxon>
        <taxon>Cyanobacteriota</taxon>
        <taxon>Cyanophyceae</taxon>
        <taxon>Gomontiellales</taxon>
        <taxon>Cyanothecaceae</taxon>
        <taxon>Cyanothece</taxon>
    </lineage>
</organism>